<evidence type="ECO:0000313" key="2">
    <source>
        <dbReference type="EMBL" id="KAK8868342.1"/>
    </source>
</evidence>
<comment type="caution">
    <text evidence="2">The sequence shown here is derived from an EMBL/GenBank/DDBJ whole genome shotgun (WGS) entry which is preliminary data.</text>
</comment>
<evidence type="ECO:0000256" key="1">
    <source>
        <dbReference type="SAM" id="MobiDB-lite"/>
    </source>
</evidence>
<dbReference type="SUPFAM" id="SSF53098">
    <property type="entry name" value="Ribonuclease H-like"/>
    <property type="match status" value="1"/>
</dbReference>
<sequence>MDRCSPTSLRIQGPPGQTPHNWPLKSAALIRRTAFHKTPEGRQVVSNKIWNCAILQEYVQECAFVGFDIEGGINRSCPAQVGLVYLPELHTMPIPQGMLLGPLASLNNKIGSELWSLNIKSRDCHAPSHTPCPFATLEATMDEAIVERFLANQLLNWKAQSGKKYLILVGFGSEIDLTQLTDNWPAAAGVFDGWLDTKDLARGTRAPKELFGGKFPSLWKMSLDLRIKEIYMGRKHNAGADALMTVALMIAAWDSFVRGEPLNIPPPSQKTDERLQRQHASRLMRKDLSKA</sequence>
<feature type="region of interest" description="Disordered" evidence="1">
    <location>
        <begin position="262"/>
        <end position="291"/>
    </location>
</feature>
<dbReference type="Proteomes" id="UP001390339">
    <property type="component" value="Unassembled WGS sequence"/>
</dbReference>
<dbReference type="InterPro" id="IPR036397">
    <property type="entry name" value="RNaseH_sf"/>
</dbReference>
<reference evidence="2 3" key="1">
    <citation type="journal article" date="2024" name="IMA Fungus">
        <title>Apiospora arundinis, a panoply of carbohydrate-active enzymes and secondary metabolites.</title>
        <authorList>
            <person name="Sorensen T."/>
            <person name="Petersen C."/>
            <person name="Muurmann A.T."/>
            <person name="Christiansen J.V."/>
            <person name="Brundto M.L."/>
            <person name="Overgaard C.K."/>
            <person name="Boysen A.T."/>
            <person name="Wollenberg R.D."/>
            <person name="Larsen T.O."/>
            <person name="Sorensen J.L."/>
            <person name="Nielsen K.L."/>
            <person name="Sondergaard T.E."/>
        </authorList>
    </citation>
    <scope>NUCLEOTIDE SEQUENCE [LARGE SCALE GENOMIC DNA]</scope>
    <source>
        <strain evidence="2 3">AAU 773</strain>
    </source>
</reference>
<gene>
    <name evidence="2" type="ORF">PGQ11_006920</name>
</gene>
<protein>
    <recommendedName>
        <fullName evidence="4">Exonuclease domain-containing protein</fullName>
    </recommendedName>
</protein>
<keyword evidence="3" id="KW-1185">Reference proteome</keyword>
<proteinExistence type="predicted"/>
<evidence type="ECO:0008006" key="4">
    <source>
        <dbReference type="Google" id="ProtNLM"/>
    </source>
</evidence>
<accession>A0ABR2IU66</accession>
<dbReference type="InterPro" id="IPR012337">
    <property type="entry name" value="RNaseH-like_sf"/>
</dbReference>
<organism evidence="2 3">
    <name type="scientific">Apiospora arundinis</name>
    <dbReference type="NCBI Taxonomy" id="335852"/>
    <lineage>
        <taxon>Eukaryota</taxon>
        <taxon>Fungi</taxon>
        <taxon>Dikarya</taxon>
        <taxon>Ascomycota</taxon>
        <taxon>Pezizomycotina</taxon>
        <taxon>Sordariomycetes</taxon>
        <taxon>Xylariomycetidae</taxon>
        <taxon>Amphisphaeriales</taxon>
        <taxon>Apiosporaceae</taxon>
        <taxon>Apiospora</taxon>
    </lineage>
</organism>
<dbReference type="EMBL" id="JAPCWZ010000004">
    <property type="protein sequence ID" value="KAK8868342.1"/>
    <property type="molecule type" value="Genomic_DNA"/>
</dbReference>
<evidence type="ECO:0000313" key="3">
    <source>
        <dbReference type="Proteomes" id="UP001390339"/>
    </source>
</evidence>
<name>A0ABR2IU66_9PEZI</name>
<dbReference type="Gene3D" id="3.30.420.10">
    <property type="entry name" value="Ribonuclease H-like superfamily/Ribonuclease H"/>
    <property type="match status" value="1"/>
</dbReference>